<gene>
    <name evidence="2" type="ORF">Vsou_03170</name>
    <name evidence="3" type="ORF">Vsou_24080</name>
</gene>
<keyword evidence="1" id="KW-0812">Transmembrane</keyword>
<feature type="transmembrane region" description="Helical" evidence="1">
    <location>
        <begin position="41"/>
        <end position="66"/>
    </location>
</feature>
<reference evidence="2" key="2">
    <citation type="journal article" date="2023" name="Microbiol. Resour. Announc.">
        <title>Complete Genome Sequence of Vulcanisaeta souniana Strain IC-059, a Hyperthermophilic Archaeon Isolated from Hot Spring Water in Japan.</title>
        <authorList>
            <person name="Kato S."/>
            <person name="Itoh T."/>
            <person name="Wu L."/>
            <person name="Ma J."/>
            <person name="Ohkuma M."/>
        </authorList>
    </citation>
    <scope>NUCLEOTIDE SEQUENCE</scope>
    <source>
        <strain evidence="2">JCM 11219</strain>
    </source>
</reference>
<evidence type="ECO:0000256" key="1">
    <source>
        <dbReference type="SAM" id="Phobius"/>
    </source>
</evidence>
<reference evidence="4" key="1">
    <citation type="submission" date="2022-09" db="EMBL/GenBank/DDBJ databases">
        <title>Complete genome sequence of Vulcanisaeta souniana.</title>
        <authorList>
            <person name="Kato S."/>
            <person name="Itoh T."/>
            <person name="Ohkuma M."/>
        </authorList>
    </citation>
    <scope>NUCLEOTIDE SEQUENCE [LARGE SCALE GENOMIC DNA]</scope>
    <source>
        <strain evidence="4">JCM 11219</strain>
    </source>
</reference>
<dbReference type="RefSeq" id="WP_264890734.1">
    <property type="nucleotide sequence ID" value="NZ_AP026830.1"/>
</dbReference>
<evidence type="ECO:0000313" key="3">
    <source>
        <dbReference type="EMBL" id="BDR93315.1"/>
    </source>
</evidence>
<organism evidence="2 4">
    <name type="scientific">Vulcanisaeta souniana JCM 11219</name>
    <dbReference type="NCBI Taxonomy" id="1293586"/>
    <lineage>
        <taxon>Archaea</taxon>
        <taxon>Thermoproteota</taxon>
        <taxon>Thermoprotei</taxon>
        <taxon>Thermoproteales</taxon>
        <taxon>Thermoproteaceae</taxon>
        <taxon>Vulcanisaeta</taxon>
    </lineage>
</organism>
<sequence>MSQLSGDEGVWALVAWLVPLVGGVIGLVVRPGSGYVRHWSYLSIAFGLVIIVVDVVLGILSLLTILIPPMHIVITALGYLAGLAFLIVWVIGILRERNSIYWKPTIIYDVAKIIGAP</sequence>
<evidence type="ECO:0008006" key="5">
    <source>
        <dbReference type="Google" id="ProtNLM"/>
    </source>
</evidence>
<protein>
    <recommendedName>
        <fullName evidence="5">DUF4870 domain-containing protein</fullName>
    </recommendedName>
</protein>
<dbReference type="EMBL" id="AP026830">
    <property type="protein sequence ID" value="BDR91224.1"/>
    <property type="molecule type" value="Genomic_DNA"/>
</dbReference>
<evidence type="ECO:0000313" key="4">
    <source>
        <dbReference type="Proteomes" id="UP001060771"/>
    </source>
</evidence>
<keyword evidence="4" id="KW-1185">Reference proteome</keyword>
<dbReference type="EMBL" id="AP026830">
    <property type="protein sequence ID" value="BDR93315.1"/>
    <property type="molecule type" value="Genomic_DNA"/>
</dbReference>
<keyword evidence="1" id="KW-1133">Transmembrane helix</keyword>
<feature type="transmembrane region" description="Helical" evidence="1">
    <location>
        <begin position="12"/>
        <end position="29"/>
    </location>
</feature>
<feature type="transmembrane region" description="Helical" evidence="1">
    <location>
        <begin position="72"/>
        <end position="94"/>
    </location>
</feature>
<keyword evidence="1" id="KW-0472">Membrane</keyword>
<proteinExistence type="predicted"/>
<dbReference type="GeneID" id="76207950"/>
<evidence type="ECO:0000313" key="2">
    <source>
        <dbReference type="EMBL" id="BDR91224.1"/>
    </source>
</evidence>
<name>A0ABN6SPC5_9CREN</name>
<accession>A0ABN6SPC5</accession>
<dbReference type="Proteomes" id="UP001060771">
    <property type="component" value="Chromosome"/>
</dbReference>